<dbReference type="Pfam" id="PF13471">
    <property type="entry name" value="Transglut_core3"/>
    <property type="match status" value="1"/>
</dbReference>
<comment type="caution">
    <text evidence="3">The sequence shown here is derived from an EMBL/GenBank/DDBJ whole genome shotgun (WGS) entry which is preliminary data.</text>
</comment>
<feature type="region of interest" description="Disordered" evidence="1">
    <location>
        <begin position="41"/>
        <end position="73"/>
    </location>
</feature>
<protein>
    <recommendedName>
        <fullName evidence="2">Microcin J25-processing protein McjB C-terminal domain-containing protein</fullName>
    </recommendedName>
</protein>
<evidence type="ECO:0000313" key="4">
    <source>
        <dbReference type="Proteomes" id="UP000248627"/>
    </source>
</evidence>
<evidence type="ECO:0000313" key="3">
    <source>
        <dbReference type="EMBL" id="PZF87080.1"/>
    </source>
</evidence>
<dbReference type="OrthoDB" id="5189944at2"/>
<proteinExistence type="predicted"/>
<keyword evidence="4" id="KW-1185">Reference proteome</keyword>
<feature type="domain" description="Microcin J25-processing protein McjB C-terminal" evidence="2">
    <location>
        <begin position="140"/>
        <end position="193"/>
    </location>
</feature>
<dbReference type="InterPro" id="IPR032708">
    <property type="entry name" value="McjB_C"/>
</dbReference>
<evidence type="ECO:0000256" key="1">
    <source>
        <dbReference type="SAM" id="MobiDB-lite"/>
    </source>
</evidence>
<organism evidence="3 4">
    <name type="scientific">Micromonospora endophytica</name>
    <dbReference type="NCBI Taxonomy" id="515350"/>
    <lineage>
        <taxon>Bacteria</taxon>
        <taxon>Bacillati</taxon>
        <taxon>Actinomycetota</taxon>
        <taxon>Actinomycetes</taxon>
        <taxon>Micromonosporales</taxon>
        <taxon>Micromonosporaceae</taxon>
        <taxon>Micromonospora</taxon>
    </lineage>
</organism>
<dbReference type="Proteomes" id="UP000248627">
    <property type="component" value="Unassembled WGS sequence"/>
</dbReference>
<reference evidence="3 4" key="1">
    <citation type="submission" date="2018-01" db="EMBL/GenBank/DDBJ databases">
        <title>Draft genome sequence of Jishengella endophytica.</title>
        <authorList>
            <person name="Sahin N."/>
            <person name="Ay H."/>
            <person name="Saygin H."/>
        </authorList>
    </citation>
    <scope>NUCLEOTIDE SEQUENCE [LARGE SCALE GENOMIC DNA]</scope>
    <source>
        <strain evidence="3 4">DSM 45430</strain>
    </source>
</reference>
<gene>
    <name evidence="3" type="ORF">C1I93_26770</name>
</gene>
<accession>A0A2W2BNZ4</accession>
<sequence>MFWPGAPSGVASAPACGTWRRTLFRPRRRCGTTVRWPAGAGPVWPPRTGSGSWPAGRESRAHSSNWWEPIERPGGPAMAERGAVLAAVWRTGRQGGLPALRTAWWTVRSVRSVRRQLRVGNLEQVCLSGPPSDADGQHRVLLSALGRCRANCLERALVRQRWYGAQRIPRTIVIGVTAPGAGFAAHAWLDGDDDRESATMVELLRRPVPSSWLRSGG</sequence>
<dbReference type="AlphaFoldDB" id="A0A2W2BNZ4"/>
<name>A0A2W2BNZ4_9ACTN</name>
<evidence type="ECO:0000259" key="2">
    <source>
        <dbReference type="Pfam" id="PF13471"/>
    </source>
</evidence>
<dbReference type="EMBL" id="POTX01000283">
    <property type="protein sequence ID" value="PZF87080.1"/>
    <property type="molecule type" value="Genomic_DNA"/>
</dbReference>